<reference evidence="1" key="1">
    <citation type="submission" date="2023-01" db="EMBL/GenBank/DDBJ databases">
        <title>Genome assembly of the deep-sea coral Lophelia pertusa.</title>
        <authorList>
            <person name="Herrera S."/>
            <person name="Cordes E."/>
        </authorList>
    </citation>
    <scope>NUCLEOTIDE SEQUENCE</scope>
    <source>
        <strain evidence="1">USNM1676648</strain>
        <tissue evidence="1">Polyp</tissue>
    </source>
</reference>
<dbReference type="Proteomes" id="UP001163046">
    <property type="component" value="Unassembled WGS sequence"/>
</dbReference>
<evidence type="ECO:0000313" key="2">
    <source>
        <dbReference type="Proteomes" id="UP001163046"/>
    </source>
</evidence>
<sequence length="98" mass="11049">MFDFILLKERPVLLKERFSQATENYEILETLASHAGGASSSTNTAVESLQVRFRALCYYVMGICVSPLLLCDGYLCEPTEITDGYLCEPTEIMRWVSV</sequence>
<keyword evidence="2" id="KW-1185">Reference proteome</keyword>
<protein>
    <submittedName>
        <fullName evidence="1">Uncharacterized protein</fullName>
    </submittedName>
</protein>
<name>A0A9X0D7G9_9CNID</name>
<evidence type="ECO:0000313" key="1">
    <source>
        <dbReference type="EMBL" id="KAJ7389381.1"/>
    </source>
</evidence>
<dbReference type="AlphaFoldDB" id="A0A9X0D7G9"/>
<proteinExistence type="predicted"/>
<comment type="caution">
    <text evidence="1">The sequence shown here is derived from an EMBL/GenBank/DDBJ whole genome shotgun (WGS) entry which is preliminary data.</text>
</comment>
<organism evidence="1 2">
    <name type="scientific">Desmophyllum pertusum</name>
    <dbReference type="NCBI Taxonomy" id="174260"/>
    <lineage>
        <taxon>Eukaryota</taxon>
        <taxon>Metazoa</taxon>
        <taxon>Cnidaria</taxon>
        <taxon>Anthozoa</taxon>
        <taxon>Hexacorallia</taxon>
        <taxon>Scleractinia</taxon>
        <taxon>Caryophylliina</taxon>
        <taxon>Caryophylliidae</taxon>
        <taxon>Desmophyllum</taxon>
    </lineage>
</organism>
<gene>
    <name evidence="1" type="ORF">OS493_031910</name>
</gene>
<accession>A0A9X0D7G9</accession>
<dbReference type="EMBL" id="MU825434">
    <property type="protein sequence ID" value="KAJ7389381.1"/>
    <property type="molecule type" value="Genomic_DNA"/>
</dbReference>